<organism evidence="2 3">
    <name type="scientific">Polarella glacialis</name>
    <name type="common">Dinoflagellate</name>
    <dbReference type="NCBI Taxonomy" id="89957"/>
    <lineage>
        <taxon>Eukaryota</taxon>
        <taxon>Sar</taxon>
        <taxon>Alveolata</taxon>
        <taxon>Dinophyceae</taxon>
        <taxon>Suessiales</taxon>
        <taxon>Suessiaceae</taxon>
        <taxon>Polarella</taxon>
    </lineage>
</organism>
<evidence type="ECO:0000313" key="3">
    <source>
        <dbReference type="Proteomes" id="UP000654075"/>
    </source>
</evidence>
<dbReference type="AlphaFoldDB" id="A0A813EST5"/>
<feature type="non-terminal residue" evidence="2">
    <location>
        <position position="1"/>
    </location>
</feature>
<feature type="compositionally biased region" description="Low complexity" evidence="1">
    <location>
        <begin position="44"/>
        <end position="67"/>
    </location>
</feature>
<gene>
    <name evidence="2" type="ORF">PGLA1383_LOCUS19124</name>
</gene>
<feature type="non-terminal residue" evidence="2">
    <location>
        <position position="100"/>
    </location>
</feature>
<dbReference type="EMBL" id="CAJNNV010012483">
    <property type="protein sequence ID" value="CAE8600820.1"/>
    <property type="molecule type" value="Genomic_DNA"/>
</dbReference>
<feature type="region of interest" description="Disordered" evidence="1">
    <location>
        <begin position="26"/>
        <end position="74"/>
    </location>
</feature>
<accession>A0A813EST5</accession>
<comment type="caution">
    <text evidence="2">The sequence shown here is derived from an EMBL/GenBank/DDBJ whole genome shotgun (WGS) entry which is preliminary data.</text>
</comment>
<protein>
    <submittedName>
        <fullName evidence="2">Uncharacterized protein</fullName>
    </submittedName>
</protein>
<name>A0A813EST5_POLGL</name>
<evidence type="ECO:0000313" key="2">
    <source>
        <dbReference type="EMBL" id="CAE8600820.1"/>
    </source>
</evidence>
<keyword evidence="3" id="KW-1185">Reference proteome</keyword>
<dbReference type="Proteomes" id="UP000654075">
    <property type="component" value="Unassembled WGS sequence"/>
</dbReference>
<proteinExistence type="predicted"/>
<reference evidence="2" key="1">
    <citation type="submission" date="2021-02" db="EMBL/GenBank/DDBJ databases">
        <authorList>
            <person name="Dougan E. K."/>
            <person name="Rhodes N."/>
            <person name="Thang M."/>
            <person name="Chan C."/>
        </authorList>
    </citation>
    <scope>NUCLEOTIDE SEQUENCE</scope>
</reference>
<evidence type="ECO:0000256" key="1">
    <source>
        <dbReference type="SAM" id="MobiDB-lite"/>
    </source>
</evidence>
<sequence>VNGTQLHLVNKDATVAAQVLTKVPITVEPEVPVAKGTGGGGSAGSTASGSGSASSSSAAPGTSSSSGDGKKVDPKFETFDAFIRKRRYDTGALAGNQKYV</sequence>